<feature type="region of interest" description="Disordered" evidence="1">
    <location>
        <begin position="170"/>
        <end position="204"/>
    </location>
</feature>
<proteinExistence type="predicted"/>
<keyword evidence="2" id="KW-1133">Transmembrane helix</keyword>
<gene>
    <name evidence="3" type="ORF">GALMADRAFT_147984</name>
</gene>
<dbReference type="HOGENOM" id="CLU_1209984_0_0_1"/>
<accession>A0A067S6E6</accession>
<dbReference type="EMBL" id="KL142424">
    <property type="protein sequence ID" value="KDR66396.1"/>
    <property type="molecule type" value="Genomic_DNA"/>
</dbReference>
<keyword evidence="2" id="KW-0472">Membrane</keyword>
<evidence type="ECO:0000256" key="1">
    <source>
        <dbReference type="SAM" id="MobiDB-lite"/>
    </source>
</evidence>
<dbReference type="AlphaFoldDB" id="A0A067S6E6"/>
<keyword evidence="2" id="KW-0812">Transmembrane</keyword>
<sequence length="247" mass="25555">MSQPDPYGFNAQCDTEFSDTQLMTDTFANIINATFTFRCCTFTGLPNSCADQTGPPFESCGDTSFSYLTLCIGGIFEQHACAASGCQKISPVVASSQQCAQPLVDYMKVQPVGAQYACCDSTSCTLGTDYSCANSRILQLCIGDKDGTECVNPSTSAICSGNYTSAAESTSPGSVTSPGSITSPGSVTSPIPLSLSSPSSSSHSGLSASDVATIVGSTLGGITSIVAVVLAVYKIRQVKKKKLRQEA</sequence>
<evidence type="ECO:0000256" key="2">
    <source>
        <dbReference type="SAM" id="Phobius"/>
    </source>
</evidence>
<feature type="transmembrane region" description="Helical" evidence="2">
    <location>
        <begin position="211"/>
        <end position="233"/>
    </location>
</feature>
<reference evidence="4" key="1">
    <citation type="journal article" date="2014" name="Proc. Natl. Acad. Sci. U.S.A.">
        <title>Extensive sampling of basidiomycete genomes demonstrates inadequacy of the white-rot/brown-rot paradigm for wood decay fungi.</title>
        <authorList>
            <person name="Riley R."/>
            <person name="Salamov A.A."/>
            <person name="Brown D.W."/>
            <person name="Nagy L.G."/>
            <person name="Floudas D."/>
            <person name="Held B.W."/>
            <person name="Levasseur A."/>
            <person name="Lombard V."/>
            <person name="Morin E."/>
            <person name="Otillar R."/>
            <person name="Lindquist E.A."/>
            <person name="Sun H."/>
            <person name="LaButti K.M."/>
            <person name="Schmutz J."/>
            <person name="Jabbour D."/>
            <person name="Luo H."/>
            <person name="Baker S.E."/>
            <person name="Pisabarro A.G."/>
            <person name="Walton J.D."/>
            <person name="Blanchette R.A."/>
            <person name="Henrissat B."/>
            <person name="Martin F."/>
            <person name="Cullen D."/>
            <person name="Hibbett D.S."/>
            <person name="Grigoriev I.V."/>
        </authorList>
    </citation>
    <scope>NUCLEOTIDE SEQUENCE [LARGE SCALE GENOMIC DNA]</scope>
    <source>
        <strain evidence="4">CBS 339.88</strain>
    </source>
</reference>
<name>A0A067S6E6_GALM3</name>
<evidence type="ECO:0000313" key="3">
    <source>
        <dbReference type="EMBL" id="KDR66396.1"/>
    </source>
</evidence>
<keyword evidence="4" id="KW-1185">Reference proteome</keyword>
<dbReference type="OrthoDB" id="2881178at2759"/>
<evidence type="ECO:0000313" key="4">
    <source>
        <dbReference type="Proteomes" id="UP000027222"/>
    </source>
</evidence>
<dbReference type="Proteomes" id="UP000027222">
    <property type="component" value="Unassembled WGS sequence"/>
</dbReference>
<organism evidence="3 4">
    <name type="scientific">Galerina marginata (strain CBS 339.88)</name>
    <dbReference type="NCBI Taxonomy" id="685588"/>
    <lineage>
        <taxon>Eukaryota</taxon>
        <taxon>Fungi</taxon>
        <taxon>Dikarya</taxon>
        <taxon>Basidiomycota</taxon>
        <taxon>Agaricomycotina</taxon>
        <taxon>Agaricomycetes</taxon>
        <taxon>Agaricomycetidae</taxon>
        <taxon>Agaricales</taxon>
        <taxon>Agaricineae</taxon>
        <taxon>Strophariaceae</taxon>
        <taxon>Galerina</taxon>
    </lineage>
</organism>
<protein>
    <submittedName>
        <fullName evidence="3">Uncharacterized protein</fullName>
    </submittedName>
</protein>